<feature type="region of interest" description="Disordered" evidence="7">
    <location>
        <begin position="448"/>
        <end position="474"/>
    </location>
</feature>
<evidence type="ECO:0000256" key="2">
    <source>
        <dbReference type="ARBA" id="ARBA00022729"/>
    </source>
</evidence>
<feature type="compositionally biased region" description="Acidic residues" evidence="7">
    <location>
        <begin position="361"/>
        <end position="371"/>
    </location>
</feature>
<dbReference type="PANTHER" id="PTHR24039:SF28">
    <property type="entry name" value="EGF-LIKE DOMAIN-CONTAINING PROTEIN"/>
    <property type="match status" value="1"/>
</dbReference>
<dbReference type="PROSITE" id="PS50835">
    <property type="entry name" value="IG_LIKE"/>
    <property type="match status" value="1"/>
</dbReference>
<dbReference type="EMBL" id="LUCM01002784">
    <property type="protein sequence ID" value="KAA0196859.1"/>
    <property type="molecule type" value="Genomic_DNA"/>
</dbReference>
<feature type="compositionally biased region" description="Polar residues" evidence="7">
    <location>
        <begin position="453"/>
        <end position="470"/>
    </location>
</feature>
<dbReference type="InterPro" id="IPR007110">
    <property type="entry name" value="Ig-like_dom"/>
</dbReference>
<keyword evidence="1 6" id="KW-0245">EGF-like domain</keyword>
<dbReference type="SMART" id="SM00539">
    <property type="entry name" value="NIDO"/>
    <property type="match status" value="1"/>
</dbReference>
<dbReference type="Gene3D" id="2.40.155.10">
    <property type="entry name" value="Green fluorescent protein"/>
    <property type="match status" value="1"/>
</dbReference>
<feature type="domain" description="EGF-like" evidence="9">
    <location>
        <begin position="841"/>
        <end position="879"/>
    </location>
</feature>
<comment type="caution">
    <text evidence="6">Lacks conserved residue(s) required for the propagation of feature annotation.</text>
</comment>
<evidence type="ECO:0000256" key="7">
    <source>
        <dbReference type="SAM" id="MobiDB-lite"/>
    </source>
</evidence>
<feature type="domain" description="Ig-like" evidence="10">
    <location>
        <begin position="1252"/>
        <end position="1344"/>
    </location>
</feature>
<dbReference type="InterPro" id="IPR011042">
    <property type="entry name" value="6-blade_b-propeller_TolB-like"/>
</dbReference>
<dbReference type="InterPro" id="IPR009030">
    <property type="entry name" value="Growth_fac_rcpt_cys_sf"/>
</dbReference>
<feature type="chain" id="PRO_5034269615" evidence="8">
    <location>
        <begin position="30"/>
        <end position="1690"/>
    </location>
</feature>
<feature type="domain" description="EGF-like" evidence="9">
    <location>
        <begin position="1127"/>
        <end position="1167"/>
    </location>
</feature>
<dbReference type="SMART" id="SM00181">
    <property type="entry name" value="EGF"/>
    <property type="match status" value="11"/>
</dbReference>
<dbReference type="Gene3D" id="2.120.10.30">
    <property type="entry name" value="TolB, C-terminal domain"/>
    <property type="match status" value="1"/>
</dbReference>
<dbReference type="InterPro" id="IPR009017">
    <property type="entry name" value="GFP"/>
</dbReference>
<keyword evidence="5" id="KW-0325">Glycoprotein</keyword>
<feature type="compositionally biased region" description="Basic and acidic residues" evidence="7">
    <location>
        <begin position="348"/>
        <end position="360"/>
    </location>
</feature>
<keyword evidence="3" id="KW-0677">Repeat</keyword>
<dbReference type="InterPro" id="IPR003886">
    <property type="entry name" value="NIDO_dom"/>
</dbReference>
<evidence type="ECO:0000256" key="3">
    <source>
        <dbReference type="ARBA" id="ARBA00022737"/>
    </source>
</evidence>
<keyword evidence="2 8" id="KW-0732">Signal</keyword>
<reference evidence="11" key="1">
    <citation type="submission" date="2019-05" db="EMBL/GenBank/DDBJ databases">
        <title>Annotation for the trematode Fasciolopsis buski.</title>
        <authorList>
            <person name="Choi Y.-J."/>
        </authorList>
    </citation>
    <scope>NUCLEOTIDE SEQUENCE</scope>
    <source>
        <strain evidence="11">HT</strain>
        <tissue evidence="11">Whole worm</tissue>
    </source>
</reference>
<dbReference type="PANTHER" id="PTHR24039">
    <property type="entry name" value="FIBRILLIN-RELATED"/>
    <property type="match status" value="1"/>
</dbReference>
<protein>
    <submittedName>
        <fullName evidence="11">Tenascin</fullName>
    </submittedName>
</protein>
<evidence type="ECO:0000256" key="4">
    <source>
        <dbReference type="ARBA" id="ARBA00022837"/>
    </source>
</evidence>
<dbReference type="InterPro" id="IPR000742">
    <property type="entry name" value="EGF"/>
</dbReference>
<dbReference type="OrthoDB" id="6375837at2759"/>
<evidence type="ECO:0000256" key="6">
    <source>
        <dbReference type="PROSITE-ProRule" id="PRU00076"/>
    </source>
</evidence>
<evidence type="ECO:0000259" key="10">
    <source>
        <dbReference type="PROSITE" id="PS50835"/>
    </source>
</evidence>
<dbReference type="InterPro" id="IPR036179">
    <property type="entry name" value="Ig-like_dom_sf"/>
</dbReference>
<dbReference type="GO" id="GO:0007160">
    <property type="term" value="P:cell-matrix adhesion"/>
    <property type="evidence" value="ECO:0007669"/>
    <property type="project" value="InterPro"/>
</dbReference>
<evidence type="ECO:0000256" key="8">
    <source>
        <dbReference type="SAM" id="SignalP"/>
    </source>
</evidence>
<evidence type="ECO:0000256" key="5">
    <source>
        <dbReference type="ARBA" id="ARBA00023180"/>
    </source>
</evidence>
<evidence type="ECO:0000256" key="1">
    <source>
        <dbReference type="ARBA" id="ARBA00022536"/>
    </source>
</evidence>
<name>A0A8E0VPA6_9TREM</name>
<dbReference type="PROSITE" id="PS50026">
    <property type="entry name" value="EGF_3"/>
    <property type="match status" value="2"/>
</dbReference>
<feature type="compositionally biased region" description="Polar residues" evidence="7">
    <location>
        <begin position="325"/>
        <end position="343"/>
    </location>
</feature>
<dbReference type="SUPFAM" id="SSF57184">
    <property type="entry name" value="Growth factor receptor domain"/>
    <property type="match status" value="1"/>
</dbReference>
<evidence type="ECO:0000313" key="12">
    <source>
        <dbReference type="Proteomes" id="UP000728185"/>
    </source>
</evidence>
<comment type="caution">
    <text evidence="11">The sequence shown here is derived from an EMBL/GenBank/DDBJ whole genome shotgun (WGS) entry which is preliminary data.</text>
</comment>
<accession>A0A8E0VPA6</accession>
<dbReference type="SUPFAM" id="SSF48726">
    <property type="entry name" value="Immunoglobulin"/>
    <property type="match status" value="1"/>
</dbReference>
<organism evidence="11 12">
    <name type="scientific">Fasciolopsis buskii</name>
    <dbReference type="NCBI Taxonomy" id="27845"/>
    <lineage>
        <taxon>Eukaryota</taxon>
        <taxon>Metazoa</taxon>
        <taxon>Spiralia</taxon>
        <taxon>Lophotrochozoa</taxon>
        <taxon>Platyhelminthes</taxon>
        <taxon>Trematoda</taxon>
        <taxon>Digenea</taxon>
        <taxon>Plagiorchiida</taxon>
        <taxon>Echinostomata</taxon>
        <taxon>Echinostomatoidea</taxon>
        <taxon>Fasciolidae</taxon>
        <taxon>Fasciolopsis</taxon>
    </lineage>
</organism>
<evidence type="ECO:0000259" key="9">
    <source>
        <dbReference type="PROSITE" id="PS50026"/>
    </source>
</evidence>
<evidence type="ECO:0000313" key="11">
    <source>
        <dbReference type="EMBL" id="KAA0196859.1"/>
    </source>
</evidence>
<dbReference type="SUPFAM" id="SSF63825">
    <property type="entry name" value="YWTD domain"/>
    <property type="match status" value="1"/>
</dbReference>
<feature type="signal peptide" evidence="8">
    <location>
        <begin position="1"/>
        <end position="29"/>
    </location>
</feature>
<dbReference type="Pfam" id="PF06119">
    <property type="entry name" value="NIDO"/>
    <property type="match status" value="1"/>
</dbReference>
<dbReference type="Proteomes" id="UP000728185">
    <property type="component" value="Unassembled WGS sequence"/>
</dbReference>
<feature type="region of interest" description="Disordered" evidence="7">
    <location>
        <begin position="325"/>
        <end position="382"/>
    </location>
</feature>
<sequence length="1690" mass="187986">MSRFRMKLKPQTLPCSMFVLLALCGLCHGFNPLFGFDTSYGPNNGESFAELLMSADQHGMIFRPKIPFPIYGKAIEQFTIFKNGLIGLDGISVGSLPIDYPNNTLTTGERLQHLDGRYLSVFSSVNDGLTGKITVRESDPRNVSEIGCMNAKQVGRIQRLIHLSYPADRQFKATSVLSVKWSNMTNRIDGIHKSNSYAVIIVTNGIRSYATFQYENIQWPELDVSVSNSLAPEAGIFMRPLGGYQLPRSGHSVQTSLWMTESNVAVPGEWLIPLSEASVNSDSLFDLLPQILAEFIQTIQKECSPDPKPPIQLAEEVLIRRVPKTGNQSDILNDSPTQSSADYSTEPLHWREPENTNEWKYEEDDEEDFTEGEMGTLEPDLWTNGNKEEREVQNTISSIPITGEYRDPETLIRPETEFPLGVYDGDENRSYTVEPPIIPETYIPLEDDRTSETNRGSQYYPTERTNSWSSPPEPRAFQTDRCDTATECPSAESDCYRVDGQKCCVCREGFYGNGNHHCWREDVDYKFAFNGTMTASLSTSHVSRFVTYMDIQHGVVKRSSSGIRQGVASDPTYQTLRLITPMFHILNSLVASSCGNNTGVSDANRREFSIFTLGGAFRTTMSVHFIFDIQHVGRLFVRAILKLNDDTSRSFSIGKLDVEVTGSEPLALVDRAYHEAYGMGSSNGKSHYTSYYVDQYGRIILPEQSVKFVAQERSANGQGSNKDELLVRWSGIAEMQPAAGEDPSNGCLLQSTALVPRDKHFYIRLRDRGYCSEDCRSSEGSCNLFCVDEPVLFAYEPNSCDCVHCEQDGEVCVPEGAGYSCSCRPGLRRMQDRTCRDVPGIKEPCGQVMCHSNARCINPAQGFCQCQPGFRGDGVDRCDRDPCAHCRRNEICISDVCTPSGVDLCEGVRCGENAFCRDGACICKSGYTGDPMVRCLEERELCAGVQCHPFGQCYENRCYCKHGYTGDGVNFCDSVSDDPCQGVRCAAYGRCHDGRCSCDPGYEGDGYNECRPAVDKCASIQCQPYAQCQDGHCRCIDGYEDDGYQNCRPKMTDTCIDSQCPPNAHCVDNRCQCREGYQDDGYGCRESLAPSQCDKCKGVPFNELAQCIHGRCLCAPGFVKKEPGLCVECVQEDCHPNAQCLPNPQYNKAYSCQCKRGFTGDGIRECQTSEPSEPDLDQPCTGPEGCPVRNAECNRATGKCECRAGYDGDGKYMCQWNCRLCLLDADCDQQNERCNCKPGFYGDGQTYCERIPTTPAPIQVHITGQGDIYRIADLSRPLELRCYVTTGDETVTGQWIQPNNSQHAEIGITRLSNGTELLLRISRPALTDVGRYYCRAGQAEAYIDVAIEETALPYDIFLTSDDGILKVRSSGINSSMATLWNIAENNKYGRVAMVADCNSQRIIYTSDYGHSVRWGDAHKQQKSLVTTQLFSSDRHRFRNLAVDPPSGNVFAWDEAFSKIVVLNPAKPHMQYTLNSIGSLQQPQPIRMAGLAVHPERGLLYWASFTDGWMPNGTIQVCDTTGENEGQLIQLNGEPLALSISPSTENSGSSAGRLCWIQRSITNVFLLATELHCARLSPDGRQVITQERLRQFSPTEEPSWGMVHHRGTVLWTDAIRTVYYSANPAKRVPVRHVCCSNRFQAIAALAPCHPSMKNACSFSNGRCRYFCLPSGNQHSRVCVCPDSEPGCHREI</sequence>
<gene>
    <name evidence="11" type="ORF">FBUS_02838</name>
</gene>
<dbReference type="PROSITE" id="PS01186">
    <property type="entry name" value="EGF_2"/>
    <property type="match status" value="3"/>
</dbReference>
<proteinExistence type="predicted"/>
<dbReference type="Gene3D" id="2.10.25.10">
    <property type="entry name" value="Laminin"/>
    <property type="match status" value="2"/>
</dbReference>
<keyword evidence="4" id="KW-0106">Calcium</keyword>
<keyword evidence="12" id="KW-1185">Reference proteome</keyword>